<feature type="region of interest" description="Disordered" evidence="1">
    <location>
        <begin position="414"/>
        <end position="446"/>
    </location>
</feature>
<gene>
    <name evidence="2" type="ORF">K432DRAFT_429798</name>
</gene>
<dbReference type="InterPro" id="IPR053221">
    <property type="entry name" value="Burnettramic_acid_biosynth"/>
</dbReference>
<evidence type="ECO:0000256" key="1">
    <source>
        <dbReference type="SAM" id="MobiDB-lite"/>
    </source>
</evidence>
<protein>
    <submittedName>
        <fullName evidence="2">Uncharacterized protein</fullName>
    </submittedName>
</protein>
<dbReference type="EMBL" id="KV745406">
    <property type="protein sequence ID" value="OCK74834.1"/>
    <property type="molecule type" value="Genomic_DNA"/>
</dbReference>
<sequence>MPLFVKATSSLIGLGTEAYAHHKEKKQNGKPPTPAQTPTESQQQLTPSSYGSQQYPPPPNSLAPPPAYPGGRQRRSNSTASNISDASAYESDEDEWARDAAQEQLVPTHSTGGQIPTVDQLVDDFTRNQPPPEYKVIGKLPYPVIIPQKRPEAKTHGFIRAYAPALNECGVDQTAFLEFLDNYSTSIREEVTSTPIEAGRRVHNTSELNKYLSRMNEELFQPHGLYAMIMTYKPTSDDSTVDVDINTNILRPVYSRQGGERSKFRSASGKTHGEAQMPESCPLVFPGLDAADPEKKKSAFKRAGAFTPASTWYQPPKFANIFSDPNHGMHKGGPLNLLSGGYLYKGAQKLNSSGKGAVIPFKVSRQAGKDGKGVGGQKNVVKRLISENVLYLMVVNMPSEAELMEVARWEQQMKENKQTQKVWDQQQHEATYQTPQQQGVSYPTPL</sequence>
<keyword evidence="3" id="KW-1185">Reference proteome</keyword>
<feature type="compositionally biased region" description="Polar residues" evidence="1">
    <location>
        <begin position="76"/>
        <end position="85"/>
    </location>
</feature>
<dbReference type="PANTHER" id="PTHR38887">
    <property type="entry name" value="CHROMOSOME 21, WHOLE GENOME SHOTGUN SEQUENCE"/>
    <property type="match status" value="1"/>
</dbReference>
<dbReference type="Proteomes" id="UP000250266">
    <property type="component" value="Unassembled WGS sequence"/>
</dbReference>
<feature type="compositionally biased region" description="Polar residues" evidence="1">
    <location>
        <begin position="36"/>
        <end position="46"/>
    </location>
</feature>
<reference evidence="2 3" key="1">
    <citation type="journal article" date="2016" name="Nat. Commun.">
        <title>Ectomycorrhizal ecology is imprinted in the genome of the dominant symbiotic fungus Cenococcum geophilum.</title>
        <authorList>
            <consortium name="DOE Joint Genome Institute"/>
            <person name="Peter M."/>
            <person name="Kohler A."/>
            <person name="Ohm R.A."/>
            <person name="Kuo A."/>
            <person name="Krutzmann J."/>
            <person name="Morin E."/>
            <person name="Arend M."/>
            <person name="Barry K.W."/>
            <person name="Binder M."/>
            <person name="Choi C."/>
            <person name="Clum A."/>
            <person name="Copeland A."/>
            <person name="Grisel N."/>
            <person name="Haridas S."/>
            <person name="Kipfer T."/>
            <person name="LaButti K."/>
            <person name="Lindquist E."/>
            <person name="Lipzen A."/>
            <person name="Maire R."/>
            <person name="Meier B."/>
            <person name="Mihaltcheva S."/>
            <person name="Molinier V."/>
            <person name="Murat C."/>
            <person name="Poggeler S."/>
            <person name="Quandt C.A."/>
            <person name="Sperisen C."/>
            <person name="Tritt A."/>
            <person name="Tisserant E."/>
            <person name="Crous P.W."/>
            <person name="Henrissat B."/>
            <person name="Nehls U."/>
            <person name="Egli S."/>
            <person name="Spatafora J.W."/>
            <person name="Grigoriev I.V."/>
            <person name="Martin F.M."/>
        </authorList>
    </citation>
    <scope>NUCLEOTIDE SEQUENCE [LARGE SCALE GENOMIC DNA]</scope>
    <source>
        <strain evidence="2 3">CBS 459.81</strain>
    </source>
</reference>
<dbReference type="OrthoDB" id="3433125at2759"/>
<feature type="region of interest" description="Disordered" evidence="1">
    <location>
        <begin position="256"/>
        <end position="281"/>
    </location>
</feature>
<feature type="compositionally biased region" description="Polar residues" evidence="1">
    <location>
        <begin position="419"/>
        <end position="446"/>
    </location>
</feature>
<feature type="compositionally biased region" description="Pro residues" evidence="1">
    <location>
        <begin position="55"/>
        <end position="68"/>
    </location>
</feature>
<proteinExistence type="predicted"/>
<accession>A0A8E2J9X3</accession>
<organism evidence="2 3">
    <name type="scientific">Lepidopterella palustris CBS 459.81</name>
    <dbReference type="NCBI Taxonomy" id="1314670"/>
    <lineage>
        <taxon>Eukaryota</taxon>
        <taxon>Fungi</taxon>
        <taxon>Dikarya</taxon>
        <taxon>Ascomycota</taxon>
        <taxon>Pezizomycotina</taxon>
        <taxon>Dothideomycetes</taxon>
        <taxon>Pleosporomycetidae</taxon>
        <taxon>Mytilinidiales</taxon>
        <taxon>Argynnaceae</taxon>
        <taxon>Lepidopterella</taxon>
    </lineage>
</organism>
<dbReference type="PANTHER" id="PTHR38887:SF1">
    <property type="entry name" value="RAS MODIFICATION PROTEIN ERF4"/>
    <property type="match status" value="1"/>
</dbReference>
<name>A0A8E2J9X3_9PEZI</name>
<evidence type="ECO:0000313" key="3">
    <source>
        <dbReference type="Proteomes" id="UP000250266"/>
    </source>
</evidence>
<feature type="region of interest" description="Disordered" evidence="1">
    <location>
        <begin position="1"/>
        <end position="98"/>
    </location>
</feature>
<evidence type="ECO:0000313" key="2">
    <source>
        <dbReference type="EMBL" id="OCK74834.1"/>
    </source>
</evidence>
<dbReference type="AlphaFoldDB" id="A0A8E2J9X3"/>